<evidence type="ECO:0000259" key="4">
    <source>
        <dbReference type="PROSITE" id="PS50112"/>
    </source>
</evidence>
<reference evidence="5" key="1">
    <citation type="submission" date="2020-05" db="EMBL/GenBank/DDBJ databases">
        <authorList>
            <person name="Chiriac C."/>
            <person name="Salcher M."/>
            <person name="Ghai R."/>
            <person name="Kavagutti S V."/>
        </authorList>
    </citation>
    <scope>NUCLEOTIDE SEQUENCE</scope>
</reference>
<dbReference type="InterPro" id="IPR035965">
    <property type="entry name" value="PAS-like_dom_sf"/>
</dbReference>
<dbReference type="EMBL" id="CAFBLQ010000041">
    <property type="protein sequence ID" value="CAB4866912.1"/>
    <property type="molecule type" value="Genomic_DNA"/>
</dbReference>
<dbReference type="GO" id="GO:0005634">
    <property type="term" value="C:nucleus"/>
    <property type="evidence" value="ECO:0007669"/>
    <property type="project" value="TreeGrafter"/>
</dbReference>
<dbReference type="CDD" id="cd00130">
    <property type="entry name" value="PAS"/>
    <property type="match status" value="1"/>
</dbReference>
<sequence>MGSKEIDMLEGLGSSFKAIADASFDSVMITAVAQNNEIIYANEAFETLTGYKVNDVIGKDPAFLQGPATDAGTIDRLREDLGADRQFAGRTINYRADGSPFIMHWRIVPVRAGGGDVTHHVAIQRVIVS</sequence>
<proteinExistence type="predicted"/>
<dbReference type="PANTHER" id="PTHR47429">
    <property type="entry name" value="PROTEIN TWIN LOV 1"/>
    <property type="match status" value="1"/>
</dbReference>
<keyword evidence="3" id="KW-0157">Chromophore</keyword>
<protein>
    <submittedName>
        <fullName evidence="5">Unannotated protein</fullName>
    </submittedName>
</protein>
<dbReference type="PANTHER" id="PTHR47429:SF2">
    <property type="entry name" value="PROTEIN TWIN LOV 1"/>
    <property type="match status" value="1"/>
</dbReference>
<evidence type="ECO:0000256" key="3">
    <source>
        <dbReference type="ARBA" id="ARBA00022991"/>
    </source>
</evidence>
<evidence type="ECO:0000256" key="2">
    <source>
        <dbReference type="ARBA" id="ARBA00022643"/>
    </source>
</evidence>
<dbReference type="PROSITE" id="PS50112">
    <property type="entry name" value="PAS"/>
    <property type="match status" value="1"/>
</dbReference>
<organism evidence="5">
    <name type="scientific">freshwater metagenome</name>
    <dbReference type="NCBI Taxonomy" id="449393"/>
    <lineage>
        <taxon>unclassified sequences</taxon>
        <taxon>metagenomes</taxon>
        <taxon>ecological metagenomes</taxon>
    </lineage>
</organism>
<evidence type="ECO:0000256" key="1">
    <source>
        <dbReference type="ARBA" id="ARBA00022630"/>
    </source>
</evidence>
<gene>
    <name evidence="5" type="ORF">UFOPK3423_00530</name>
</gene>
<dbReference type="Gene3D" id="3.30.450.20">
    <property type="entry name" value="PAS domain"/>
    <property type="match status" value="1"/>
</dbReference>
<accession>A0A6J7D7I1</accession>
<keyword evidence="2" id="KW-0288">FMN</keyword>
<name>A0A6J7D7I1_9ZZZZ</name>
<dbReference type="SUPFAM" id="SSF55785">
    <property type="entry name" value="PYP-like sensor domain (PAS domain)"/>
    <property type="match status" value="1"/>
</dbReference>
<dbReference type="AlphaFoldDB" id="A0A6J7D7I1"/>
<dbReference type="InterPro" id="IPR000014">
    <property type="entry name" value="PAS"/>
</dbReference>
<keyword evidence="1" id="KW-0285">Flavoprotein</keyword>
<dbReference type="SMART" id="SM00091">
    <property type="entry name" value="PAS"/>
    <property type="match status" value="1"/>
</dbReference>
<dbReference type="NCBIfam" id="TIGR00229">
    <property type="entry name" value="sensory_box"/>
    <property type="match status" value="1"/>
</dbReference>
<dbReference type="Pfam" id="PF13426">
    <property type="entry name" value="PAS_9"/>
    <property type="match status" value="1"/>
</dbReference>
<evidence type="ECO:0000313" key="5">
    <source>
        <dbReference type="EMBL" id="CAB4866912.1"/>
    </source>
</evidence>
<feature type="domain" description="PAS" evidence="4">
    <location>
        <begin position="29"/>
        <end position="59"/>
    </location>
</feature>